<evidence type="ECO:0000256" key="10">
    <source>
        <dbReference type="ARBA" id="ARBA00022958"/>
    </source>
</evidence>
<keyword evidence="5 12" id="KW-0479">Metal-binding</keyword>
<feature type="binding site" evidence="12">
    <location>
        <begin position="11"/>
        <end position="13"/>
    </location>
    <ligand>
        <name>substrate</name>
    </ligand>
</feature>
<keyword evidence="12" id="KW-0963">Cytoplasm</keyword>
<feature type="binding site" evidence="12">
    <location>
        <position position="282"/>
    </location>
    <ligand>
        <name>K(+)</name>
        <dbReference type="ChEBI" id="CHEBI:29103"/>
    </ligand>
</feature>
<gene>
    <name evidence="14" type="primary">rbsK_1</name>
    <name evidence="12" type="synonym">rbsK</name>
    <name evidence="14" type="ORF">RxyAA322_02280</name>
</gene>
<dbReference type="SUPFAM" id="SSF53613">
    <property type="entry name" value="Ribokinase-like"/>
    <property type="match status" value="1"/>
</dbReference>
<sequence length="301" mass="30849">MAGVFVMGSINQDFVLRVERRPGPGETVTDAELSLHPGGKGANQAAAAALLGAEVTFLGRVGDDGLGEPLVRNLEEKGADASLVERVPGRSTGAAFITVTPDGENAITVAPGANRALSPRDVEAARERIAACRVLVAQMEIPRETVLRGARVASEVDTRVLLNLAPPFRVSRELLSLLDPLVVNEHEAAFLLEEPVEGVEGALAAAPKLRRLGARSAVITLGAAGAVVADGESVAHFPAPEVEVVDTTGAGDAFVGALATRLAAGEALKEAVSYAVRAGAAAVTSEGAQGALPTPEVVERL</sequence>
<evidence type="ECO:0000313" key="15">
    <source>
        <dbReference type="Proteomes" id="UP000318065"/>
    </source>
</evidence>
<feature type="active site" description="Proton acceptor" evidence="12">
    <location>
        <position position="252"/>
    </location>
</feature>
<feature type="binding site" evidence="12">
    <location>
        <position position="184"/>
    </location>
    <ligand>
        <name>ATP</name>
        <dbReference type="ChEBI" id="CHEBI:30616"/>
    </ligand>
</feature>
<dbReference type="PRINTS" id="PR00990">
    <property type="entry name" value="RIBOKINASE"/>
</dbReference>
<feature type="binding site" evidence="12">
    <location>
        <position position="248"/>
    </location>
    <ligand>
        <name>K(+)</name>
        <dbReference type="ChEBI" id="CHEBI:29103"/>
    </ligand>
</feature>
<evidence type="ECO:0000256" key="12">
    <source>
        <dbReference type="HAMAP-Rule" id="MF_01987"/>
    </source>
</evidence>
<feature type="binding site" evidence="12">
    <location>
        <begin position="39"/>
        <end position="43"/>
    </location>
    <ligand>
        <name>substrate</name>
    </ligand>
</feature>
<keyword evidence="6 12" id="KW-0547">Nucleotide-binding</keyword>
<dbReference type="Gene3D" id="3.40.1190.20">
    <property type="match status" value="1"/>
</dbReference>
<accession>A0A510HEM3</accession>
<feature type="binding site" evidence="12">
    <location>
        <begin position="251"/>
        <end position="252"/>
    </location>
    <ligand>
        <name>ATP</name>
        <dbReference type="ChEBI" id="CHEBI:30616"/>
    </ligand>
</feature>
<comment type="subunit">
    <text evidence="12">Homodimer.</text>
</comment>
<keyword evidence="4 12" id="KW-0808">Transferase</keyword>
<dbReference type="NCBIfam" id="TIGR02152">
    <property type="entry name" value="D_ribokin_bact"/>
    <property type="match status" value="1"/>
</dbReference>
<dbReference type="EMBL" id="AP019791">
    <property type="protein sequence ID" value="BBL78374.1"/>
    <property type="molecule type" value="Genomic_DNA"/>
</dbReference>
<evidence type="ECO:0000256" key="3">
    <source>
        <dbReference type="ARBA" id="ARBA00016943"/>
    </source>
</evidence>
<evidence type="ECO:0000256" key="1">
    <source>
        <dbReference type="ARBA" id="ARBA00005380"/>
    </source>
</evidence>
<feature type="binding site" evidence="12">
    <location>
        <begin position="220"/>
        <end position="225"/>
    </location>
    <ligand>
        <name>ATP</name>
        <dbReference type="ChEBI" id="CHEBI:30616"/>
    </ligand>
</feature>
<feature type="domain" description="Carbohydrate kinase PfkB" evidence="13">
    <location>
        <begin position="2"/>
        <end position="294"/>
    </location>
</feature>
<dbReference type="InterPro" id="IPR011877">
    <property type="entry name" value="Ribokinase"/>
</dbReference>
<comment type="activity regulation">
    <text evidence="12">Activated by a monovalent cation that binds near, but not in, the active site. The most likely occupant of the site in vivo is potassium. Ion binding induces a conformational change that may alter substrate affinity.</text>
</comment>
<keyword evidence="9 12" id="KW-0460">Magnesium</keyword>
<dbReference type="PROSITE" id="PS00584">
    <property type="entry name" value="PFKB_KINASES_2"/>
    <property type="match status" value="1"/>
</dbReference>
<comment type="cofactor">
    <cofactor evidence="12">
        <name>Mg(2+)</name>
        <dbReference type="ChEBI" id="CHEBI:18420"/>
    </cofactor>
    <text evidence="12">Requires a divalent cation, most likely magnesium in vivo, as an electrophilic catalyst to aid phosphoryl group transfer. It is the chelate of the metal and the nucleotide that is the actual substrate.</text>
</comment>
<evidence type="ECO:0000256" key="7">
    <source>
        <dbReference type="ARBA" id="ARBA00022777"/>
    </source>
</evidence>
<evidence type="ECO:0000313" key="14">
    <source>
        <dbReference type="EMBL" id="BBL78374.1"/>
    </source>
</evidence>
<dbReference type="Proteomes" id="UP000318065">
    <property type="component" value="Chromosome"/>
</dbReference>
<feature type="binding site" evidence="12">
    <location>
        <position position="287"/>
    </location>
    <ligand>
        <name>K(+)</name>
        <dbReference type="ChEBI" id="CHEBI:29103"/>
    </ligand>
</feature>
<organism evidence="14 15">
    <name type="scientific">Rubrobacter xylanophilus</name>
    <dbReference type="NCBI Taxonomy" id="49319"/>
    <lineage>
        <taxon>Bacteria</taxon>
        <taxon>Bacillati</taxon>
        <taxon>Actinomycetota</taxon>
        <taxon>Rubrobacteria</taxon>
        <taxon>Rubrobacterales</taxon>
        <taxon>Rubrobacteraceae</taxon>
        <taxon>Rubrobacter</taxon>
    </lineage>
</organism>
<keyword evidence="7 12" id="KW-0418">Kinase</keyword>
<comment type="function">
    <text evidence="12">Catalyzes the phosphorylation of ribose at O-5 in a reaction requiring ATP and magnesium. The resulting D-ribose-5-phosphate can then be used either for sythesis of nucleotides, histidine, and tryptophan, or as a component of the pentose phosphate pathway.</text>
</comment>
<reference evidence="14" key="1">
    <citation type="journal article" date="2019" name="Microbiol. Resour. Announc.">
        <title>Complete Genome Sequence of Rubrobacter xylanophilus Strain AA3-22, Isolated from Arima Onsen in Japan.</title>
        <authorList>
            <person name="Tomariguchi N."/>
            <person name="Miyazaki K."/>
        </authorList>
    </citation>
    <scope>NUCLEOTIDE SEQUENCE [LARGE SCALE GENOMIC DNA]</scope>
    <source>
        <strain evidence="14">AA3-22</strain>
    </source>
</reference>
<evidence type="ECO:0000259" key="13">
    <source>
        <dbReference type="Pfam" id="PF00294"/>
    </source>
</evidence>
<dbReference type="InterPro" id="IPR011611">
    <property type="entry name" value="PfkB_dom"/>
</dbReference>
<dbReference type="HAMAP" id="MF_01987">
    <property type="entry name" value="Ribokinase"/>
    <property type="match status" value="1"/>
</dbReference>
<dbReference type="GO" id="GO:0005829">
    <property type="term" value="C:cytosol"/>
    <property type="evidence" value="ECO:0007669"/>
    <property type="project" value="TreeGrafter"/>
</dbReference>
<evidence type="ECO:0000256" key="8">
    <source>
        <dbReference type="ARBA" id="ARBA00022840"/>
    </source>
</evidence>
<dbReference type="InterPro" id="IPR002173">
    <property type="entry name" value="Carboh/pur_kinase_PfkB_CS"/>
</dbReference>
<dbReference type="PANTHER" id="PTHR10584">
    <property type="entry name" value="SUGAR KINASE"/>
    <property type="match status" value="1"/>
</dbReference>
<feature type="binding site" evidence="12">
    <location>
        <position position="285"/>
    </location>
    <ligand>
        <name>K(+)</name>
        <dbReference type="ChEBI" id="CHEBI:29103"/>
    </ligand>
</feature>
<keyword evidence="10 12" id="KW-0630">Potassium</keyword>
<evidence type="ECO:0000256" key="11">
    <source>
        <dbReference type="ARBA" id="ARBA00023277"/>
    </source>
</evidence>
<dbReference type="CDD" id="cd01174">
    <property type="entry name" value="ribokinase"/>
    <property type="match status" value="1"/>
</dbReference>
<dbReference type="PANTHER" id="PTHR10584:SF166">
    <property type="entry name" value="RIBOKINASE"/>
    <property type="match status" value="1"/>
</dbReference>
<keyword evidence="11 12" id="KW-0119">Carbohydrate metabolism</keyword>
<comment type="similarity">
    <text evidence="12">Belongs to the carbohydrate kinase PfkB family. Ribokinase subfamily.</text>
</comment>
<dbReference type="InterPro" id="IPR029056">
    <property type="entry name" value="Ribokinase-like"/>
</dbReference>
<feature type="binding site" evidence="12">
    <location>
        <position position="140"/>
    </location>
    <ligand>
        <name>substrate</name>
    </ligand>
</feature>
<dbReference type="UniPathway" id="UPA00916">
    <property type="reaction ID" value="UER00889"/>
</dbReference>
<name>A0A510HEM3_9ACTN</name>
<evidence type="ECO:0000256" key="4">
    <source>
        <dbReference type="ARBA" id="ARBA00022679"/>
    </source>
</evidence>
<dbReference type="GO" id="GO:0046872">
    <property type="term" value="F:metal ion binding"/>
    <property type="evidence" value="ECO:0007669"/>
    <property type="project" value="UniProtKB-KW"/>
</dbReference>
<evidence type="ECO:0000256" key="9">
    <source>
        <dbReference type="ARBA" id="ARBA00022842"/>
    </source>
</evidence>
<dbReference type="RefSeq" id="WP_143526527.1">
    <property type="nucleotide sequence ID" value="NZ_AP019791.1"/>
</dbReference>
<dbReference type="OrthoDB" id="9775849at2"/>
<comment type="similarity">
    <text evidence="1">Belongs to the carbohydrate kinase pfkB family.</text>
</comment>
<dbReference type="GO" id="GO:0019303">
    <property type="term" value="P:D-ribose catabolic process"/>
    <property type="evidence" value="ECO:0007669"/>
    <property type="project" value="UniProtKB-UniRule"/>
</dbReference>
<dbReference type="AlphaFoldDB" id="A0A510HEM3"/>
<comment type="subcellular location">
    <subcellularLocation>
        <location evidence="12">Cytoplasm</location>
    </subcellularLocation>
</comment>
<evidence type="ECO:0000256" key="2">
    <source>
        <dbReference type="ARBA" id="ARBA00012035"/>
    </source>
</evidence>
<dbReference type="Pfam" id="PF00294">
    <property type="entry name" value="PfkB"/>
    <property type="match status" value="1"/>
</dbReference>
<dbReference type="GO" id="GO:0004747">
    <property type="term" value="F:ribokinase activity"/>
    <property type="evidence" value="ECO:0007669"/>
    <property type="project" value="UniProtKB-UniRule"/>
</dbReference>
<feature type="binding site" evidence="12">
    <location>
        <position position="246"/>
    </location>
    <ligand>
        <name>K(+)</name>
        <dbReference type="ChEBI" id="CHEBI:29103"/>
    </ligand>
</feature>
<evidence type="ECO:0000256" key="6">
    <source>
        <dbReference type="ARBA" id="ARBA00022741"/>
    </source>
</evidence>
<dbReference type="EC" id="2.7.1.15" evidence="2 12"/>
<protein>
    <recommendedName>
        <fullName evidence="3 12">Ribokinase</fullName>
        <shortName evidence="12">RK</shortName>
        <ecNumber evidence="2 12">2.7.1.15</ecNumber>
    </recommendedName>
</protein>
<keyword evidence="15" id="KW-1185">Reference proteome</keyword>
<comment type="catalytic activity">
    <reaction evidence="12">
        <text>D-ribose + ATP = D-ribose 5-phosphate + ADP + H(+)</text>
        <dbReference type="Rhea" id="RHEA:13697"/>
        <dbReference type="ChEBI" id="CHEBI:15378"/>
        <dbReference type="ChEBI" id="CHEBI:30616"/>
        <dbReference type="ChEBI" id="CHEBI:47013"/>
        <dbReference type="ChEBI" id="CHEBI:78346"/>
        <dbReference type="ChEBI" id="CHEBI:456216"/>
        <dbReference type="EC" id="2.7.1.15"/>
    </reaction>
</comment>
<feature type="binding site" evidence="12">
    <location>
        <position position="252"/>
    </location>
    <ligand>
        <name>substrate</name>
    </ligand>
</feature>
<keyword evidence="8 12" id="KW-0067">ATP-binding</keyword>
<comment type="pathway">
    <text evidence="12">Carbohydrate metabolism; D-ribose degradation; D-ribose 5-phosphate from beta-D-ribopyranose: step 2/2.</text>
</comment>
<comment type="caution">
    <text evidence="12">Lacks conserved residue(s) required for the propagation of feature annotation.</text>
</comment>
<proteinExistence type="inferred from homology"/>
<dbReference type="InterPro" id="IPR002139">
    <property type="entry name" value="Ribo/fructo_kinase"/>
</dbReference>
<dbReference type="GO" id="GO:0005524">
    <property type="term" value="F:ATP binding"/>
    <property type="evidence" value="ECO:0007669"/>
    <property type="project" value="UniProtKB-UniRule"/>
</dbReference>
<evidence type="ECO:0000256" key="5">
    <source>
        <dbReference type="ARBA" id="ARBA00022723"/>
    </source>
</evidence>